<dbReference type="AlphaFoldDB" id="A0A7W8HFK7"/>
<feature type="compositionally biased region" description="Low complexity" evidence="1">
    <location>
        <begin position="163"/>
        <end position="172"/>
    </location>
</feature>
<dbReference type="Pfam" id="PF05597">
    <property type="entry name" value="Phasin"/>
    <property type="match status" value="1"/>
</dbReference>
<evidence type="ECO:0000313" key="2">
    <source>
        <dbReference type="EMBL" id="MBB5271008.1"/>
    </source>
</evidence>
<dbReference type="Proteomes" id="UP000532440">
    <property type="component" value="Unassembled WGS sequence"/>
</dbReference>
<feature type="compositionally biased region" description="Low complexity" evidence="1">
    <location>
        <begin position="180"/>
        <end position="210"/>
    </location>
</feature>
<reference evidence="2 3" key="1">
    <citation type="submission" date="2020-08" db="EMBL/GenBank/DDBJ databases">
        <title>Genomic Encyclopedia of Type Strains, Phase IV (KMG-IV): sequencing the most valuable type-strain genomes for metagenomic binning, comparative biology and taxonomic classification.</title>
        <authorList>
            <person name="Goeker M."/>
        </authorList>
    </citation>
    <scope>NUCLEOTIDE SEQUENCE [LARGE SCALE GENOMIC DNA]</scope>
    <source>
        <strain evidence="2 3">DSM 29781</strain>
    </source>
</reference>
<proteinExistence type="predicted"/>
<organism evidence="2 3">
    <name type="scientific">Quisquiliibacterium transsilvanicum</name>
    <dbReference type="NCBI Taxonomy" id="1549638"/>
    <lineage>
        <taxon>Bacteria</taxon>
        <taxon>Pseudomonadati</taxon>
        <taxon>Pseudomonadota</taxon>
        <taxon>Betaproteobacteria</taxon>
        <taxon>Burkholderiales</taxon>
        <taxon>Burkholderiaceae</taxon>
        <taxon>Quisquiliibacterium</taxon>
    </lineage>
</organism>
<dbReference type="EMBL" id="JACHGB010000002">
    <property type="protein sequence ID" value="MBB5271008.1"/>
    <property type="molecule type" value="Genomic_DNA"/>
</dbReference>
<keyword evidence="3" id="KW-1185">Reference proteome</keyword>
<name>A0A7W8HFK7_9BURK</name>
<evidence type="ECO:0000313" key="3">
    <source>
        <dbReference type="Proteomes" id="UP000532440"/>
    </source>
</evidence>
<sequence>MVKKLKAMAKDKDDNQLARAIRESAHQIWLAGLGAFSTARRERTKVFEALVKEGKGIQQRTREMAGERIDEVSGKVSEVTGMVGRQASESWDRLEQVFEDRVSRALARLGVPTGKDIKALAKRVDELTASVQAMGGKVPARRKAAAAAAVKPARKTAVKPVRKAAAPQAAVKPARKPAVRKAAAPRKAAPRKAQVESAAPAAAESETPAG</sequence>
<gene>
    <name evidence="2" type="ORF">HNQ70_001012</name>
</gene>
<dbReference type="NCBIfam" id="TIGR01837">
    <property type="entry name" value="PHA_granule_1"/>
    <property type="match status" value="1"/>
</dbReference>
<dbReference type="RefSeq" id="WP_183964894.1">
    <property type="nucleotide sequence ID" value="NZ_BAABEW010000017.1"/>
</dbReference>
<dbReference type="PANTHER" id="PTHR38664:SF1">
    <property type="entry name" value="SLR0058 PROTEIN"/>
    <property type="match status" value="1"/>
</dbReference>
<dbReference type="PANTHER" id="PTHR38664">
    <property type="entry name" value="SLR0058 PROTEIN"/>
    <property type="match status" value="1"/>
</dbReference>
<protein>
    <submittedName>
        <fullName evidence="2">Poly(Hydroxyalkanoate) granule-associated protein</fullName>
    </submittedName>
</protein>
<accession>A0A7W8HFK7</accession>
<feature type="region of interest" description="Disordered" evidence="1">
    <location>
        <begin position="154"/>
        <end position="210"/>
    </location>
</feature>
<comment type="caution">
    <text evidence="2">The sequence shown here is derived from an EMBL/GenBank/DDBJ whole genome shotgun (WGS) entry which is preliminary data.</text>
</comment>
<dbReference type="InterPro" id="IPR008769">
    <property type="entry name" value="PhaF_PhaI"/>
</dbReference>
<evidence type="ECO:0000256" key="1">
    <source>
        <dbReference type="SAM" id="MobiDB-lite"/>
    </source>
</evidence>